<reference evidence="2 3" key="1">
    <citation type="submission" date="2020-11" db="EMBL/GenBank/DDBJ databases">
        <authorList>
            <person name="Wallbank WR R."/>
            <person name="Pardo Diaz C."/>
            <person name="Kozak K."/>
            <person name="Martin S."/>
            <person name="Jiggins C."/>
            <person name="Moest M."/>
            <person name="Warren A I."/>
            <person name="Generalovic N T."/>
            <person name="Byers J.R.P. K."/>
            <person name="Montejo-Kovacevich G."/>
            <person name="Yen C E."/>
        </authorList>
    </citation>
    <scope>NUCLEOTIDE SEQUENCE [LARGE SCALE GENOMIC DNA]</scope>
</reference>
<feature type="chain" id="PRO_5031469686" evidence="1">
    <location>
        <begin position="19"/>
        <end position="152"/>
    </location>
</feature>
<evidence type="ECO:0000256" key="1">
    <source>
        <dbReference type="SAM" id="SignalP"/>
    </source>
</evidence>
<feature type="signal peptide" evidence="1">
    <location>
        <begin position="1"/>
        <end position="18"/>
    </location>
</feature>
<gene>
    <name evidence="2" type="ORF">HERILL_LOCUS5780</name>
</gene>
<accession>A0A7R8YSN6</accession>
<dbReference type="InParanoid" id="A0A7R8YSN6"/>
<dbReference type="AlphaFoldDB" id="A0A7R8YSN6"/>
<sequence>MLLTAFALIMFGDYFGYANIRTTASKNPTTLRDAQPELDIEEVVQEPNKLKARLAGAIRESCLPKMLCEMASRPEYTLSDREKELLQLLKSTTMSLTMNGPPTKWHFAAHMGELMKYTGDANSGPIGCASLWSQCPFSSKKLMKLTYKVNLK</sequence>
<organism evidence="2 3">
    <name type="scientific">Hermetia illucens</name>
    <name type="common">Black soldier fly</name>
    <dbReference type="NCBI Taxonomy" id="343691"/>
    <lineage>
        <taxon>Eukaryota</taxon>
        <taxon>Metazoa</taxon>
        <taxon>Ecdysozoa</taxon>
        <taxon>Arthropoda</taxon>
        <taxon>Hexapoda</taxon>
        <taxon>Insecta</taxon>
        <taxon>Pterygota</taxon>
        <taxon>Neoptera</taxon>
        <taxon>Endopterygota</taxon>
        <taxon>Diptera</taxon>
        <taxon>Brachycera</taxon>
        <taxon>Stratiomyomorpha</taxon>
        <taxon>Stratiomyidae</taxon>
        <taxon>Hermetiinae</taxon>
        <taxon>Hermetia</taxon>
    </lineage>
</organism>
<keyword evidence="1" id="KW-0732">Signal</keyword>
<dbReference type="Proteomes" id="UP000594454">
    <property type="component" value="Chromosome 2"/>
</dbReference>
<evidence type="ECO:0000313" key="2">
    <source>
        <dbReference type="EMBL" id="CAD7082770.1"/>
    </source>
</evidence>
<protein>
    <submittedName>
        <fullName evidence="2">Uncharacterized protein</fullName>
    </submittedName>
</protein>
<name>A0A7R8YSN6_HERIL</name>
<proteinExistence type="predicted"/>
<keyword evidence="3" id="KW-1185">Reference proteome</keyword>
<dbReference type="EMBL" id="LR899010">
    <property type="protein sequence ID" value="CAD7082770.1"/>
    <property type="molecule type" value="Genomic_DNA"/>
</dbReference>
<evidence type="ECO:0000313" key="3">
    <source>
        <dbReference type="Proteomes" id="UP000594454"/>
    </source>
</evidence>
<dbReference type="OrthoDB" id="6371365at2759"/>